<evidence type="ECO:0000313" key="2">
    <source>
        <dbReference type="EMBL" id="AND70401.1"/>
    </source>
</evidence>
<sequence length="75" mass="8145">MRWLWLTGTMLAFVLCFTRHGGGAMAIWLLLGLVGLLGTGLAFAQARISSSARAESLSSYDLQRLREGKPPLGHD</sequence>
<name>A0A160N361_9GAMM</name>
<dbReference type="KEGG" id="dtx:ATSB10_29470"/>
<proteinExistence type="predicted"/>
<dbReference type="EMBL" id="CP014841">
    <property type="protein sequence ID" value="AND70401.1"/>
    <property type="molecule type" value="Genomic_DNA"/>
</dbReference>
<dbReference type="Proteomes" id="UP000077255">
    <property type="component" value="Chromosome"/>
</dbReference>
<keyword evidence="1" id="KW-0812">Transmembrane</keyword>
<dbReference type="PATRIC" id="fig|445710.3.peg.2943"/>
<accession>A0A160N361</accession>
<keyword evidence="1" id="KW-0472">Membrane</keyword>
<protein>
    <submittedName>
        <fullName evidence="2">Uncharacterized protein</fullName>
    </submittedName>
</protein>
<evidence type="ECO:0000313" key="3">
    <source>
        <dbReference type="Proteomes" id="UP000077255"/>
    </source>
</evidence>
<evidence type="ECO:0000256" key="1">
    <source>
        <dbReference type="SAM" id="Phobius"/>
    </source>
</evidence>
<dbReference type="AlphaFoldDB" id="A0A160N361"/>
<gene>
    <name evidence="2" type="ORF">ATSB10_29470</name>
</gene>
<reference evidence="2 3" key="1">
    <citation type="submission" date="2016-02" db="EMBL/GenBank/DDBJ databases">
        <title>Complete genome sequencing and analysis of ATSB10, Dyella thiooxydans isolated from rhizosphere soil of sunflower (Helianthus annuus L.).</title>
        <authorList>
            <person name="Lee Y."/>
            <person name="Hwangbo K."/>
            <person name="Chung H."/>
            <person name="Yoo J."/>
            <person name="Kim K.Y."/>
            <person name="Sa T.M."/>
            <person name="Um Y."/>
            <person name="Madhaiyan M."/>
        </authorList>
    </citation>
    <scope>NUCLEOTIDE SEQUENCE [LARGE SCALE GENOMIC DNA]</scope>
    <source>
        <strain evidence="2 3">ATSB10</strain>
    </source>
</reference>
<feature type="transmembrane region" description="Helical" evidence="1">
    <location>
        <begin position="26"/>
        <end position="44"/>
    </location>
</feature>
<dbReference type="RefSeq" id="WP_063673438.1">
    <property type="nucleotide sequence ID" value="NZ_CP014841.1"/>
</dbReference>
<keyword evidence="3" id="KW-1185">Reference proteome</keyword>
<organism evidence="2 3">
    <name type="scientific">Dyella thiooxydans</name>
    <dbReference type="NCBI Taxonomy" id="445710"/>
    <lineage>
        <taxon>Bacteria</taxon>
        <taxon>Pseudomonadati</taxon>
        <taxon>Pseudomonadota</taxon>
        <taxon>Gammaproteobacteria</taxon>
        <taxon>Lysobacterales</taxon>
        <taxon>Rhodanobacteraceae</taxon>
        <taxon>Dyella</taxon>
    </lineage>
</organism>
<keyword evidence="1" id="KW-1133">Transmembrane helix</keyword>